<comment type="similarity">
    <text evidence="1">Belongs to the liprin family. Liprin-beta subfamily.</text>
</comment>
<dbReference type="CDD" id="cd09563">
    <property type="entry name" value="SAM_liprin-beta1_2_repeat1"/>
    <property type="match status" value="1"/>
</dbReference>
<sequence>MLKLLRRRKAPQELLSRTSLETQKLDLMTEVSELKLKLVGMEKEQREQEEKQKKAEELLQELKHLKIKVEELENERNQYEWKLKATKAEVAQLQEQVVLKDAEIERLHCQLSRTAALHNDHTDRDQEIQRLKIGMETLLLANEDKDRRIEELTGLLNQYRRVKEIVMAAQGPSERTPSVNEEELEGSFRKWNTANKGSEELLKQEMPPKCSSPKVGPPPLPQKSLETRAQKKLSCSLEDLRSESVDKCVNGNQLSPVVEPKDSPLLVEQKYPTLPGKLSGATPNGEAAKSTPIASQADSSGSNLLRLRDIESGWEDTTTANDISSTSSGTESSPQSPLTPDGKRSPKGIKKFWGKIRRTQSGNFNTDAPGMAEFRRGGLRATAGPRLSRTRDSKGQKCDPNAPFAQWNTERVCAWLEDFGLAQYVIFARQWVTSGHTLLTATPQDMEKELGIKHPLHRKKLVLAVKAINTKQEEKSALLDHIWVTRWLDDIGLPQYKDQFHESRVDGRMLQYLTVNDLLFLKVTSQLHHLSIKCAIHVLHVNKFNPHCLHRRPADESNLSPSEVVQWSNHRVMEWLRSVDLAEYAPNLRGSGVHGGLIILEPRFTGDTLAMLLNIPPQKTLLRRHLTTKFNALIGPEAEQEKRDKMASPAYTPLTTTAKVRPRKLGFSHFGNMRKKKFDESTDYICPMEPSDAVNDSQRVYSGYRGLSPLDSPELDGLDQVGPVS</sequence>
<dbReference type="CDD" id="cd09569">
    <property type="entry name" value="SAM_liprin-beta1_2_repeat3"/>
    <property type="match status" value="1"/>
</dbReference>
<dbReference type="Pfam" id="PF00536">
    <property type="entry name" value="SAM_1"/>
    <property type="match status" value="2"/>
</dbReference>
<feature type="coiled-coil region" evidence="6">
    <location>
        <begin position="31"/>
        <end position="110"/>
    </location>
</feature>
<dbReference type="Proteomes" id="UP000515203">
    <property type="component" value="Unplaced"/>
</dbReference>
<dbReference type="InterPro" id="IPR029515">
    <property type="entry name" value="Liprin"/>
</dbReference>
<evidence type="ECO:0000256" key="1">
    <source>
        <dbReference type="ARBA" id="ARBA00007547"/>
    </source>
</evidence>
<dbReference type="InterPro" id="IPR037618">
    <property type="entry name" value="LIPB1/2_SAM_2nd"/>
</dbReference>
<dbReference type="FunFam" id="1.10.150.50:FF:000007">
    <property type="entry name" value="Liprin-beta-1 isoform 1"/>
    <property type="match status" value="1"/>
</dbReference>
<feature type="domain" description="SAM" evidence="8">
    <location>
        <begin position="484"/>
        <end position="542"/>
    </location>
</feature>
<dbReference type="Pfam" id="PF07647">
    <property type="entry name" value="SAM_2"/>
    <property type="match status" value="1"/>
</dbReference>
<reference evidence="10" key="1">
    <citation type="submission" date="2025-08" db="UniProtKB">
        <authorList>
            <consortium name="RefSeq"/>
        </authorList>
    </citation>
    <scope>IDENTIFICATION</scope>
</reference>
<keyword evidence="4 6" id="KW-0175">Coiled coil</keyword>
<dbReference type="AlphaFoldDB" id="A0A6P3V908"/>
<evidence type="ECO:0000256" key="7">
    <source>
        <dbReference type="SAM" id="MobiDB-lite"/>
    </source>
</evidence>
<dbReference type="GO" id="GO:0007528">
    <property type="term" value="P:neuromuscular junction development"/>
    <property type="evidence" value="ECO:0007669"/>
    <property type="project" value="TreeGrafter"/>
</dbReference>
<organism evidence="9 10">
    <name type="scientific">Octodon degus</name>
    <name type="common">Degu</name>
    <name type="synonym">Sciurus degus</name>
    <dbReference type="NCBI Taxonomy" id="10160"/>
    <lineage>
        <taxon>Eukaryota</taxon>
        <taxon>Metazoa</taxon>
        <taxon>Chordata</taxon>
        <taxon>Craniata</taxon>
        <taxon>Vertebrata</taxon>
        <taxon>Euteleostomi</taxon>
        <taxon>Mammalia</taxon>
        <taxon>Eutheria</taxon>
        <taxon>Euarchontoglires</taxon>
        <taxon>Glires</taxon>
        <taxon>Rodentia</taxon>
        <taxon>Hystricomorpha</taxon>
        <taxon>Octodontidae</taxon>
        <taxon>Octodon</taxon>
    </lineage>
</organism>
<dbReference type="InterPro" id="IPR037619">
    <property type="entry name" value="LIPB1/2_SAM_3rd"/>
</dbReference>
<dbReference type="RefSeq" id="XP_012368590.1">
    <property type="nucleotide sequence ID" value="XM_012513136.2"/>
</dbReference>
<dbReference type="PANTHER" id="PTHR12587">
    <property type="entry name" value="LAR INTERACTING PROTEIN LIP -RELATED PROTEIN"/>
    <property type="match status" value="1"/>
</dbReference>
<dbReference type="PROSITE" id="PS50105">
    <property type="entry name" value="SAM_DOMAIN"/>
    <property type="match status" value="3"/>
</dbReference>
<name>A0A6P3V908_OCTDE</name>
<dbReference type="FunFam" id="1.10.150.50:FF:000017">
    <property type="entry name" value="Liprin-beta-1 isoform 1"/>
    <property type="match status" value="1"/>
</dbReference>
<evidence type="ECO:0000259" key="8">
    <source>
        <dbReference type="PROSITE" id="PS50105"/>
    </source>
</evidence>
<dbReference type="SUPFAM" id="SSF47769">
    <property type="entry name" value="SAM/Pointed domain"/>
    <property type="match status" value="3"/>
</dbReference>
<feature type="compositionally biased region" description="Low complexity" evidence="7">
    <location>
        <begin position="324"/>
        <end position="336"/>
    </location>
</feature>
<protein>
    <submittedName>
        <fullName evidence="10">Liprin-beta-2 isoform X20</fullName>
    </submittedName>
</protein>
<evidence type="ECO:0000256" key="2">
    <source>
        <dbReference type="ARBA" id="ARBA00022553"/>
    </source>
</evidence>
<proteinExistence type="inferred from homology"/>
<dbReference type="Pfam" id="PF26022">
    <property type="entry name" value="CC_Liprin_beta"/>
    <property type="match status" value="1"/>
</dbReference>
<dbReference type="GO" id="GO:0005829">
    <property type="term" value="C:cytosol"/>
    <property type="evidence" value="ECO:0007669"/>
    <property type="project" value="UniProtKB-ARBA"/>
</dbReference>
<dbReference type="OrthoDB" id="6516566at2759"/>
<dbReference type="PANTHER" id="PTHR12587:SF18">
    <property type="entry name" value="LIPRIN-BETA-2"/>
    <property type="match status" value="1"/>
</dbReference>
<feature type="domain" description="SAM" evidence="8">
    <location>
        <begin position="567"/>
        <end position="598"/>
    </location>
</feature>
<keyword evidence="2" id="KW-0597">Phosphoprotein</keyword>
<evidence type="ECO:0000313" key="9">
    <source>
        <dbReference type="Proteomes" id="UP000515203"/>
    </source>
</evidence>
<dbReference type="CTD" id="8495"/>
<accession>A0A6P3V908</accession>
<feature type="domain" description="SAM" evidence="8">
    <location>
        <begin position="407"/>
        <end position="471"/>
    </location>
</feature>
<evidence type="ECO:0000256" key="6">
    <source>
        <dbReference type="SAM" id="Coils"/>
    </source>
</evidence>
<dbReference type="InterPro" id="IPR037617">
    <property type="entry name" value="LIPB1/2_SAM_1"/>
</dbReference>
<dbReference type="CDD" id="cd09566">
    <property type="entry name" value="SAM_liprin-beta1_2_repeat2"/>
    <property type="match status" value="1"/>
</dbReference>
<evidence type="ECO:0000313" key="10">
    <source>
        <dbReference type="RefSeq" id="XP_012368590.1"/>
    </source>
</evidence>
<feature type="region of interest" description="Disordered" evidence="7">
    <location>
        <begin position="273"/>
        <end position="348"/>
    </location>
</feature>
<dbReference type="GO" id="GO:0048786">
    <property type="term" value="C:presynaptic active zone"/>
    <property type="evidence" value="ECO:0007669"/>
    <property type="project" value="TreeGrafter"/>
</dbReference>
<dbReference type="SMART" id="SM00454">
    <property type="entry name" value="SAM"/>
    <property type="match status" value="3"/>
</dbReference>
<dbReference type="InterPro" id="IPR001660">
    <property type="entry name" value="SAM"/>
</dbReference>
<dbReference type="FunFam" id="1.10.150.50:FF:000005">
    <property type="entry name" value="Liprin-beta-1 isoform 1"/>
    <property type="match status" value="1"/>
</dbReference>
<dbReference type="Gene3D" id="1.10.150.50">
    <property type="entry name" value="Transcription Factor, Ets-1"/>
    <property type="match status" value="3"/>
</dbReference>
<dbReference type="InterPro" id="IPR058914">
    <property type="entry name" value="LIPB1/2_CC"/>
</dbReference>
<feature type="compositionally biased region" description="Polar residues" evidence="7">
    <location>
        <begin position="292"/>
        <end position="303"/>
    </location>
</feature>
<comment type="function">
    <text evidence="5">May regulate the disassembly of focal adhesions. Did not bind receptor-like tyrosine phosphatases type 2A.</text>
</comment>
<evidence type="ECO:0000256" key="3">
    <source>
        <dbReference type="ARBA" id="ARBA00022737"/>
    </source>
</evidence>
<feature type="region of interest" description="Disordered" evidence="7">
    <location>
        <begin position="203"/>
        <end position="230"/>
    </location>
</feature>
<evidence type="ECO:0000256" key="5">
    <source>
        <dbReference type="ARBA" id="ARBA00060046"/>
    </source>
</evidence>
<dbReference type="GeneID" id="101561914"/>
<dbReference type="InterPro" id="IPR013761">
    <property type="entry name" value="SAM/pointed_sf"/>
</dbReference>
<keyword evidence="3" id="KW-0677">Repeat</keyword>
<keyword evidence="9" id="KW-1185">Reference proteome</keyword>
<feature type="region of interest" description="Disordered" evidence="7">
    <location>
        <begin position="703"/>
        <end position="725"/>
    </location>
</feature>
<evidence type="ECO:0000256" key="4">
    <source>
        <dbReference type="ARBA" id="ARBA00023054"/>
    </source>
</evidence>
<feature type="region of interest" description="Disordered" evidence="7">
    <location>
        <begin position="360"/>
        <end position="398"/>
    </location>
</feature>
<gene>
    <name evidence="10" type="primary">Ppfibp2</name>
</gene>